<dbReference type="OrthoDB" id="9782650at2"/>
<evidence type="ECO:0000313" key="2">
    <source>
        <dbReference type="EMBL" id="PWJ39163.1"/>
    </source>
</evidence>
<dbReference type="EMBL" id="QGDO01000006">
    <property type="protein sequence ID" value="PWJ39163.1"/>
    <property type="molecule type" value="Genomic_DNA"/>
</dbReference>
<evidence type="ECO:0000313" key="3">
    <source>
        <dbReference type="Proteomes" id="UP000245535"/>
    </source>
</evidence>
<proteinExistence type="predicted"/>
<evidence type="ECO:0000256" key="1">
    <source>
        <dbReference type="SAM" id="SignalP"/>
    </source>
</evidence>
<sequence length="286" mass="31607">MRFFLILSFLLSLSFSAMAGGPWPQKKGEGFYKLFQYWVIADQHYTDTGEIDPNVTTGFFSTNLYAEYGITDRLTAVAYLPLFVRTYYNNEVSATTGETLEPGDDFNSIGDIDLSFTYGIIRDRRVVMSASVLLGIPSGQTGKGGLGILQTGDGEFNQMLKVDVGTGFKLGSLNMYSSAYAGYNNRTNDFSDEFRYGFEAGATFWNDKITAIARFTGIESMQNGSAPSLSEVSSLFSNNQEYLAFSPEVAYNFSEKWGVSATYNTVFFGKLIMANPAYSVGVFLKM</sequence>
<gene>
    <name evidence="2" type="ORF">BC781_10664</name>
</gene>
<feature type="signal peptide" evidence="1">
    <location>
        <begin position="1"/>
        <end position="19"/>
    </location>
</feature>
<name>A0A315Z5I5_SEDFL</name>
<organism evidence="2 3">
    <name type="scientific">Sediminitomix flava</name>
    <dbReference type="NCBI Taxonomy" id="379075"/>
    <lineage>
        <taxon>Bacteria</taxon>
        <taxon>Pseudomonadati</taxon>
        <taxon>Bacteroidota</taxon>
        <taxon>Cytophagia</taxon>
        <taxon>Cytophagales</taxon>
        <taxon>Flammeovirgaceae</taxon>
        <taxon>Sediminitomix</taxon>
    </lineage>
</organism>
<dbReference type="Proteomes" id="UP000245535">
    <property type="component" value="Unassembled WGS sequence"/>
</dbReference>
<feature type="chain" id="PRO_5016271238" description="Outer membrane beta-barrel porin/alpha-amylase" evidence="1">
    <location>
        <begin position="20"/>
        <end position="286"/>
    </location>
</feature>
<reference evidence="2 3" key="1">
    <citation type="submission" date="2018-03" db="EMBL/GenBank/DDBJ databases">
        <title>Genomic Encyclopedia of Archaeal and Bacterial Type Strains, Phase II (KMG-II): from individual species to whole genera.</title>
        <authorList>
            <person name="Goeker M."/>
        </authorList>
    </citation>
    <scope>NUCLEOTIDE SEQUENCE [LARGE SCALE GENOMIC DNA]</scope>
    <source>
        <strain evidence="2 3">DSM 28229</strain>
    </source>
</reference>
<keyword evidence="1" id="KW-0732">Signal</keyword>
<evidence type="ECO:0008006" key="4">
    <source>
        <dbReference type="Google" id="ProtNLM"/>
    </source>
</evidence>
<protein>
    <recommendedName>
        <fullName evidence="4">Outer membrane beta-barrel porin/alpha-amylase</fullName>
    </recommendedName>
</protein>
<comment type="caution">
    <text evidence="2">The sequence shown here is derived from an EMBL/GenBank/DDBJ whole genome shotgun (WGS) entry which is preliminary data.</text>
</comment>
<dbReference type="AlphaFoldDB" id="A0A315Z5I5"/>
<accession>A0A315Z5I5</accession>
<dbReference type="RefSeq" id="WP_109620949.1">
    <property type="nucleotide sequence ID" value="NZ_QGDO01000006.1"/>
</dbReference>
<keyword evidence="3" id="KW-1185">Reference proteome</keyword>